<comment type="caution">
    <text evidence="1">The sequence shown here is derived from an EMBL/GenBank/DDBJ whole genome shotgun (WGS) entry which is preliminary data.</text>
</comment>
<gene>
    <name evidence="1" type="ORF">OFY01_13815</name>
</gene>
<organism evidence="1 2">
    <name type="scientific">Streptomyces beihaiensis</name>
    <dbReference type="NCBI Taxonomy" id="2984495"/>
    <lineage>
        <taxon>Bacteria</taxon>
        <taxon>Bacillati</taxon>
        <taxon>Actinomycetota</taxon>
        <taxon>Actinomycetes</taxon>
        <taxon>Kitasatosporales</taxon>
        <taxon>Streptomycetaceae</taxon>
        <taxon>Streptomyces</taxon>
    </lineage>
</organism>
<evidence type="ECO:0000313" key="2">
    <source>
        <dbReference type="Proteomes" id="UP001163064"/>
    </source>
</evidence>
<dbReference type="Proteomes" id="UP001163064">
    <property type="component" value="Unassembled WGS sequence"/>
</dbReference>
<protein>
    <submittedName>
        <fullName evidence="1">Uncharacterized protein</fullName>
    </submittedName>
</protein>
<evidence type="ECO:0000313" key="1">
    <source>
        <dbReference type="EMBL" id="MCX3060820.1"/>
    </source>
</evidence>
<accession>A0ABT3TXM8</accession>
<proteinExistence type="predicted"/>
<name>A0ABT3TXM8_9ACTN</name>
<sequence length="57" mass="5980">MTTATVTAAPTGPPRPPRAGDAIRAIKVFASTALTVAVLGTDDPELYRKAGVVRRHH</sequence>
<dbReference type="EMBL" id="JAPHNL010000126">
    <property type="protein sequence ID" value="MCX3060820.1"/>
    <property type="molecule type" value="Genomic_DNA"/>
</dbReference>
<dbReference type="RefSeq" id="WP_266599705.1">
    <property type="nucleotide sequence ID" value="NZ_JAPHNL010000126.1"/>
</dbReference>
<keyword evidence="2" id="KW-1185">Reference proteome</keyword>
<reference evidence="1" key="1">
    <citation type="submission" date="2022-10" db="EMBL/GenBank/DDBJ databases">
        <title>Streptomyces beihaiensis sp. nov., a chitin degrading actinobacterium, isolated from shrimp pond soil.</title>
        <authorList>
            <person name="Xie J."/>
            <person name="Shen N."/>
        </authorList>
    </citation>
    <scope>NUCLEOTIDE SEQUENCE</scope>
    <source>
        <strain evidence="1">GXMU-J5</strain>
    </source>
</reference>